<feature type="transmembrane region" description="Helical" evidence="2">
    <location>
        <begin position="525"/>
        <end position="546"/>
    </location>
</feature>
<dbReference type="EMBL" id="CP046457">
    <property type="protein sequence ID" value="QGT99566.1"/>
    <property type="molecule type" value="Genomic_DNA"/>
</dbReference>
<keyword evidence="5" id="KW-1185">Reference proteome</keyword>
<comment type="similarity">
    <text evidence="1">Belongs to the protein kinase superfamily. ADCK protein kinase family.</text>
</comment>
<organism evidence="4 5">
    <name type="scientific">Candidatus Syntrophocurvum alkaliphilum</name>
    <dbReference type="NCBI Taxonomy" id="2293317"/>
    <lineage>
        <taxon>Bacteria</taxon>
        <taxon>Bacillati</taxon>
        <taxon>Bacillota</taxon>
        <taxon>Clostridia</taxon>
        <taxon>Eubacteriales</taxon>
        <taxon>Syntrophomonadaceae</taxon>
        <taxon>Candidatus Syntrophocurvum</taxon>
    </lineage>
</organism>
<dbReference type="PANTHER" id="PTHR10566">
    <property type="entry name" value="CHAPERONE-ACTIVITY OF BC1 COMPLEX CABC1 -RELATED"/>
    <property type="match status" value="1"/>
</dbReference>
<reference evidence="5" key="1">
    <citation type="journal article" date="2019" name="Microbiology">
        <title>Complete Genome Sequence of an Uncultured Bacterium of the Candidate Phylum Bipolaricaulota.</title>
        <authorList>
            <person name="Kadnikov V.V."/>
            <person name="Mardanov A.V."/>
            <person name="Beletsky A.V."/>
            <person name="Frank Y.A."/>
            <person name="Karnachuk O.V."/>
            <person name="Ravin N.V."/>
        </authorList>
    </citation>
    <scope>NUCLEOTIDE SEQUENCE [LARGE SCALE GENOMIC DNA]</scope>
</reference>
<dbReference type="CDD" id="cd05121">
    <property type="entry name" value="ABC1_ADCK3-like"/>
    <property type="match status" value="1"/>
</dbReference>
<name>A0A6I6DEA7_9FIRM</name>
<keyword evidence="2" id="KW-0472">Membrane</keyword>
<evidence type="ECO:0000259" key="3">
    <source>
        <dbReference type="Pfam" id="PF03109"/>
    </source>
</evidence>
<keyword evidence="2" id="KW-1133">Transmembrane helix</keyword>
<evidence type="ECO:0000256" key="2">
    <source>
        <dbReference type="SAM" id="Phobius"/>
    </source>
</evidence>
<dbReference type="KEGG" id="salq:SYNTR_0973"/>
<dbReference type="SUPFAM" id="SSF56112">
    <property type="entry name" value="Protein kinase-like (PK-like)"/>
    <property type="match status" value="1"/>
</dbReference>
<proteinExistence type="inferred from homology"/>
<dbReference type="PANTHER" id="PTHR10566:SF113">
    <property type="entry name" value="PROTEIN ACTIVITY OF BC1 COMPLEX KINASE 7, CHLOROPLASTIC"/>
    <property type="match status" value="1"/>
</dbReference>
<gene>
    <name evidence="4" type="ORF">SYNTR_0973</name>
</gene>
<evidence type="ECO:0000313" key="5">
    <source>
        <dbReference type="Proteomes" id="UP000426444"/>
    </source>
</evidence>
<evidence type="ECO:0000256" key="1">
    <source>
        <dbReference type="ARBA" id="ARBA00009670"/>
    </source>
</evidence>
<dbReference type="InterPro" id="IPR004147">
    <property type="entry name" value="ABC1_dom"/>
</dbReference>
<dbReference type="Proteomes" id="UP000426444">
    <property type="component" value="Chromosome"/>
</dbReference>
<keyword evidence="2" id="KW-0812">Transmembrane</keyword>
<feature type="transmembrane region" description="Helical" evidence="2">
    <location>
        <begin position="496"/>
        <end position="513"/>
    </location>
</feature>
<dbReference type="Pfam" id="PF03109">
    <property type="entry name" value="ABC1"/>
    <property type="match status" value="1"/>
</dbReference>
<dbReference type="RefSeq" id="WP_156203447.1">
    <property type="nucleotide sequence ID" value="NZ_CP046457.1"/>
</dbReference>
<dbReference type="OrthoDB" id="9795390at2"/>
<protein>
    <recommendedName>
        <fullName evidence="3">ABC1 atypical kinase-like domain-containing protein</fullName>
    </recommendedName>
</protein>
<dbReference type="InterPro" id="IPR050154">
    <property type="entry name" value="UbiB_kinase"/>
</dbReference>
<feature type="domain" description="ABC1 atypical kinase-like" evidence="3">
    <location>
        <begin position="93"/>
        <end position="335"/>
    </location>
</feature>
<sequence>MKKRFSHFNNFPRYKEVVSIFAKHGFGFLFEKYNIRIPFTKKKQELNEYDSTMPKRLRLAIEELGPTFIKLGQLLSVRPDILNQEFIKELENLQNNVPPFSFEKVINTFIHEDINIAECFSYINPEPMAAASIAQVHEAELKDGSKVVIKVQRPDIDKVVETDLTILEHIADLIERRTSWGSIYKISDIIKELSEALRNELDFYKEARNADIFYNNFKNDEDVIIPKVYWEFSGKKILTLEYVEGIKISNFIELKKANYDTNNIVKNLVEALFKQIYEQGFFHADPHPGNMAVANGEKIIFYDFGQVGTIDEVLKEKCMDLVMGMIRYDVNAVVRALLALGISDHYINREELKRDVSRLQQKYYGLPLSEIKIGEALGELIELSVKYKVRVPSELSLMVKMLMTIESIVSQLDPLISMVDIAEPYGRRIIIKRYSPENLKTDIQEILLDYTTMIKVLPRELENILDVISEGELKIKMEHANLQKLTSKLDIMSNRLSLAIIVASIIVGTSLMADQSVTNIFARIPLVEVGFATAMILGLFLAYSILRSGRY</sequence>
<dbReference type="InterPro" id="IPR011009">
    <property type="entry name" value="Kinase-like_dom_sf"/>
</dbReference>
<evidence type="ECO:0000313" key="4">
    <source>
        <dbReference type="EMBL" id="QGT99566.1"/>
    </source>
</evidence>
<dbReference type="AlphaFoldDB" id="A0A6I6DEA7"/>
<accession>A0A6I6DEA7</accession>